<comment type="function">
    <text evidence="6">Quinone reductase that provides resistance to thiol-specific stress caused by electrophilic quinones.</text>
</comment>
<dbReference type="EC" id="1.7.1.17" evidence="6"/>
<comment type="caution">
    <text evidence="6">Lacks conserved residue(s) required for the propagation of feature annotation.</text>
</comment>
<dbReference type="InterPro" id="IPR050104">
    <property type="entry name" value="FMN-dep_NADH:Q_OxRdtase_AzoR1"/>
</dbReference>
<organism evidence="8 9">
    <name type="scientific">Dactylosporangium fulvum</name>
    <dbReference type="NCBI Taxonomy" id="53359"/>
    <lineage>
        <taxon>Bacteria</taxon>
        <taxon>Bacillati</taxon>
        <taxon>Actinomycetota</taxon>
        <taxon>Actinomycetes</taxon>
        <taxon>Micromonosporales</taxon>
        <taxon>Micromonosporaceae</taxon>
        <taxon>Dactylosporangium</taxon>
    </lineage>
</organism>
<evidence type="ECO:0000256" key="6">
    <source>
        <dbReference type="HAMAP-Rule" id="MF_01216"/>
    </source>
</evidence>
<comment type="subunit">
    <text evidence="6">Homodimer.</text>
</comment>
<reference evidence="8" key="1">
    <citation type="submission" date="2021-04" db="EMBL/GenBank/DDBJ databases">
        <authorList>
            <person name="Hartkoorn R.C."/>
            <person name="Beaudoing E."/>
            <person name="Hot D."/>
        </authorList>
    </citation>
    <scope>NUCLEOTIDE SEQUENCE</scope>
    <source>
        <strain evidence="8">NRRL B-16292</strain>
    </source>
</reference>
<dbReference type="EC" id="1.6.5.-" evidence="6"/>
<sequence>MATLLHISASPRGERSESLTLAKHFLKVYGELHPDDDIVEWDLWDGTLPAFGPPAAAAKMAVFAGRTPTGEDAAAWAAAEAAYERFAAADKYLFSVPMWNSGVPYVLKQFIDVVSQPGMVFSFDGELGYTGLVTGRKAAVVYTGAVYGEGRGPAFGADFQAPFFDNWLRWAGITDITSVEFRPNLATPDADERRDRALAEATEAAKTF</sequence>
<dbReference type="Proteomes" id="UP001059617">
    <property type="component" value="Chromosome"/>
</dbReference>
<dbReference type="PANTHER" id="PTHR43741:SF4">
    <property type="entry name" value="FMN-DEPENDENT NADH:QUINONE OXIDOREDUCTASE"/>
    <property type="match status" value="1"/>
</dbReference>
<dbReference type="InterPro" id="IPR003680">
    <property type="entry name" value="Flavodoxin_fold"/>
</dbReference>
<comment type="function">
    <text evidence="6">Also exhibits azoreductase activity. Catalyzes the reductive cleavage of the azo bond in aromatic azo compounds to the corresponding amines.</text>
</comment>
<proteinExistence type="inferred from homology"/>
<comment type="catalytic activity">
    <reaction evidence="5">
        <text>N,N-dimethyl-1,4-phenylenediamine + anthranilate + 2 NAD(+) = 2-(4-dimethylaminophenyl)diazenylbenzoate + 2 NADH + 2 H(+)</text>
        <dbReference type="Rhea" id="RHEA:55872"/>
        <dbReference type="ChEBI" id="CHEBI:15378"/>
        <dbReference type="ChEBI" id="CHEBI:15783"/>
        <dbReference type="ChEBI" id="CHEBI:16567"/>
        <dbReference type="ChEBI" id="CHEBI:57540"/>
        <dbReference type="ChEBI" id="CHEBI:57945"/>
        <dbReference type="ChEBI" id="CHEBI:71579"/>
        <dbReference type="EC" id="1.7.1.17"/>
    </reaction>
    <physiologicalReaction direction="right-to-left" evidence="5">
        <dbReference type="Rhea" id="RHEA:55874"/>
    </physiologicalReaction>
</comment>
<keyword evidence="2 6" id="KW-0288">FMN</keyword>
<comment type="catalytic activity">
    <reaction evidence="6">
        <text>2 a quinone + NADH + H(+) = 2 a 1,4-benzosemiquinone + NAD(+)</text>
        <dbReference type="Rhea" id="RHEA:65952"/>
        <dbReference type="ChEBI" id="CHEBI:15378"/>
        <dbReference type="ChEBI" id="CHEBI:57540"/>
        <dbReference type="ChEBI" id="CHEBI:57945"/>
        <dbReference type="ChEBI" id="CHEBI:132124"/>
        <dbReference type="ChEBI" id="CHEBI:134225"/>
    </reaction>
</comment>
<keyword evidence="9" id="KW-1185">Reference proteome</keyword>
<comment type="similarity">
    <text evidence="6">Belongs to the azoreductase type 1 family.</text>
</comment>
<feature type="binding site" evidence="6">
    <location>
        <position position="10"/>
    </location>
    <ligand>
        <name>FMN</name>
        <dbReference type="ChEBI" id="CHEBI:58210"/>
    </ligand>
</feature>
<evidence type="ECO:0000256" key="1">
    <source>
        <dbReference type="ARBA" id="ARBA00022630"/>
    </source>
</evidence>
<evidence type="ECO:0000313" key="8">
    <source>
        <dbReference type="EMBL" id="UWP79328.1"/>
    </source>
</evidence>
<reference evidence="8" key="2">
    <citation type="submission" date="2022-09" db="EMBL/GenBank/DDBJ databases">
        <title>Biosynthetic gene clusters of Dactylosporangioum fulvum.</title>
        <authorList>
            <person name="Caradec T."/>
        </authorList>
    </citation>
    <scope>NUCLEOTIDE SEQUENCE</scope>
    <source>
        <strain evidence="8">NRRL B-16292</strain>
    </source>
</reference>
<gene>
    <name evidence="6" type="primary">azoR</name>
    <name evidence="8" type="ORF">Dfulv_29685</name>
</gene>
<evidence type="ECO:0000259" key="7">
    <source>
        <dbReference type="Pfam" id="PF02525"/>
    </source>
</evidence>
<evidence type="ECO:0000256" key="3">
    <source>
        <dbReference type="ARBA" id="ARBA00023002"/>
    </source>
</evidence>
<dbReference type="EMBL" id="CP073720">
    <property type="protein sequence ID" value="UWP79328.1"/>
    <property type="molecule type" value="Genomic_DNA"/>
</dbReference>
<feature type="binding site" evidence="6">
    <location>
        <begin position="16"/>
        <end position="18"/>
    </location>
    <ligand>
        <name>FMN</name>
        <dbReference type="ChEBI" id="CHEBI:58210"/>
    </ligand>
</feature>
<dbReference type="HAMAP" id="MF_01216">
    <property type="entry name" value="Azoreductase_type1"/>
    <property type="match status" value="1"/>
</dbReference>
<accession>A0ABY5VNT2</accession>
<dbReference type="SUPFAM" id="SSF52218">
    <property type="entry name" value="Flavoproteins"/>
    <property type="match status" value="1"/>
</dbReference>
<keyword evidence="4 6" id="KW-0520">NAD</keyword>
<keyword evidence="3 6" id="KW-0560">Oxidoreductase</keyword>
<dbReference type="RefSeq" id="WP_259856999.1">
    <property type="nucleotide sequence ID" value="NZ_BAAAST010000149.1"/>
</dbReference>
<dbReference type="InterPro" id="IPR029039">
    <property type="entry name" value="Flavoprotein-like_sf"/>
</dbReference>
<evidence type="ECO:0000256" key="5">
    <source>
        <dbReference type="ARBA" id="ARBA00048542"/>
    </source>
</evidence>
<name>A0ABY5VNT2_9ACTN</name>
<feature type="domain" description="Flavodoxin-like fold" evidence="7">
    <location>
        <begin position="3"/>
        <end position="203"/>
    </location>
</feature>
<dbReference type="InterPro" id="IPR023048">
    <property type="entry name" value="NADH:quinone_OxRdtase_FMN_depd"/>
</dbReference>
<evidence type="ECO:0000313" key="9">
    <source>
        <dbReference type="Proteomes" id="UP001059617"/>
    </source>
</evidence>
<dbReference type="Gene3D" id="3.40.50.360">
    <property type="match status" value="1"/>
</dbReference>
<evidence type="ECO:0000256" key="2">
    <source>
        <dbReference type="ARBA" id="ARBA00022643"/>
    </source>
</evidence>
<dbReference type="Pfam" id="PF02525">
    <property type="entry name" value="Flavodoxin_2"/>
    <property type="match status" value="1"/>
</dbReference>
<dbReference type="PANTHER" id="PTHR43741">
    <property type="entry name" value="FMN-DEPENDENT NADH-AZOREDUCTASE 1"/>
    <property type="match status" value="1"/>
</dbReference>
<keyword evidence="1 6" id="KW-0285">Flavoprotein</keyword>
<comment type="cofactor">
    <cofactor evidence="6">
        <name>FMN</name>
        <dbReference type="ChEBI" id="CHEBI:58210"/>
    </cofactor>
    <text evidence="6">Binds 1 FMN per subunit.</text>
</comment>
<evidence type="ECO:0000256" key="4">
    <source>
        <dbReference type="ARBA" id="ARBA00023027"/>
    </source>
</evidence>
<protein>
    <recommendedName>
        <fullName evidence="6">FMN dependent NADH:quinone oxidoreductase</fullName>
        <ecNumber evidence="6">1.6.5.-</ecNumber>
    </recommendedName>
    <alternativeName>
        <fullName evidence="6">Azo-dye reductase</fullName>
    </alternativeName>
    <alternativeName>
        <fullName evidence="6">FMN-dependent NADH-azo compound oxidoreductase</fullName>
    </alternativeName>
    <alternativeName>
        <fullName evidence="6">FMN-dependent NADH-azoreductase</fullName>
        <ecNumber evidence="6">1.7.1.17</ecNumber>
    </alternativeName>
</protein>